<name>A0A1I2CY85_9BACT</name>
<feature type="region of interest" description="Disordered" evidence="1">
    <location>
        <begin position="47"/>
        <end position="68"/>
    </location>
</feature>
<feature type="compositionally biased region" description="Polar residues" evidence="1">
    <location>
        <begin position="109"/>
        <end position="120"/>
    </location>
</feature>
<feature type="compositionally biased region" description="Basic residues" evidence="1">
    <location>
        <begin position="265"/>
        <end position="275"/>
    </location>
</feature>
<feature type="compositionally biased region" description="Basic and acidic residues" evidence="1">
    <location>
        <begin position="276"/>
        <end position="286"/>
    </location>
</feature>
<dbReference type="Proteomes" id="UP000199400">
    <property type="component" value="Unassembled WGS sequence"/>
</dbReference>
<keyword evidence="3" id="KW-1185">Reference proteome</keyword>
<feature type="compositionally biased region" description="Low complexity" evidence="1">
    <location>
        <begin position="230"/>
        <end position="248"/>
    </location>
</feature>
<sequence>MRACLRRALPRAAGSGGRSSAPLACDDDHPVSWDPLLLHRWDGNNARPERPPWRAQHGGSPLTGYSKGIQSGPTYMAVPGSSIMRNIRRWESPLSSHAPFYKSNSLRSARTAGASRTETAPATAAPNCRDSRHPSTPGAARSRPSPPAWPLPTPARGRAERGPADGPAASLRPSISLDAPPQRPHPREGAASPPQWCGPITTPPARARRRVRRRDGGRPNRRARRRRAPPRSCRSPTPCAPAPTSSSPPSRPRTRRCEASPAARRISRHERRRRPDCRVQRGRAVEPMRIPPKWHQPPGPPESNDSVPGPRSLAARPKPAARSNPAARRHRAARGEPPRRECRDMTQETSNYSPRPEPPARTAAVHHCSDA</sequence>
<evidence type="ECO:0000256" key="1">
    <source>
        <dbReference type="SAM" id="MobiDB-lite"/>
    </source>
</evidence>
<evidence type="ECO:0000313" key="3">
    <source>
        <dbReference type="Proteomes" id="UP000199400"/>
    </source>
</evidence>
<feature type="compositionally biased region" description="Pro residues" evidence="1">
    <location>
        <begin position="144"/>
        <end position="153"/>
    </location>
</feature>
<evidence type="ECO:0000313" key="2">
    <source>
        <dbReference type="EMBL" id="SFE73155.1"/>
    </source>
</evidence>
<accession>A0A1I2CY85</accession>
<feature type="compositionally biased region" description="Low complexity" evidence="1">
    <location>
        <begin position="134"/>
        <end position="143"/>
    </location>
</feature>
<proteinExistence type="predicted"/>
<feature type="compositionally biased region" description="Basic and acidic residues" evidence="1">
    <location>
        <begin position="333"/>
        <end position="346"/>
    </location>
</feature>
<dbReference type="AlphaFoldDB" id="A0A1I2CY85"/>
<reference evidence="3" key="1">
    <citation type="submission" date="2016-10" db="EMBL/GenBank/DDBJ databases">
        <authorList>
            <person name="Varghese N."/>
            <person name="Submissions S."/>
        </authorList>
    </citation>
    <scope>NUCLEOTIDE SEQUENCE [LARGE SCALE GENOMIC DNA]</scope>
    <source>
        <strain evidence="3">ATCC 25963</strain>
    </source>
</reference>
<feature type="region of interest" description="Disordered" evidence="1">
    <location>
        <begin position="109"/>
        <end position="371"/>
    </location>
</feature>
<dbReference type="EMBL" id="FOMX01000018">
    <property type="protein sequence ID" value="SFE73155.1"/>
    <property type="molecule type" value="Genomic_DNA"/>
</dbReference>
<feature type="compositionally biased region" description="Basic residues" evidence="1">
    <location>
        <begin position="206"/>
        <end position="229"/>
    </location>
</feature>
<gene>
    <name evidence="2" type="ORF">SAMN02745121_05329</name>
</gene>
<protein>
    <submittedName>
        <fullName evidence="2">Uncharacterized protein</fullName>
    </submittedName>
</protein>
<organism evidence="2 3">
    <name type="scientific">Nannocystis exedens</name>
    <dbReference type="NCBI Taxonomy" id="54"/>
    <lineage>
        <taxon>Bacteria</taxon>
        <taxon>Pseudomonadati</taxon>
        <taxon>Myxococcota</taxon>
        <taxon>Polyangia</taxon>
        <taxon>Nannocystales</taxon>
        <taxon>Nannocystaceae</taxon>
        <taxon>Nannocystis</taxon>
    </lineage>
</organism>